<evidence type="ECO:0000256" key="1">
    <source>
        <dbReference type="SAM" id="MobiDB-lite"/>
    </source>
</evidence>
<proteinExistence type="predicted"/>
<sequence length="563" mass="63327">MGENRDFRLPSKGRAWPYYTTTSFDSRESRPTSPHNVSSPNWGNQQSFLAVPVARVRGASIGSEVETITGPDAINRSHNERKILSDDDAIRPDPGTDADFACENNPFTFTPGRLWKPLKPKSLGAYHSPGSLAGVEKNLRKVPGTGPSHDEQRSQGQVSFDDVFYNDTPSSLHMTTEELSADLKKIYGNLANIEAKCITLDAAQAVEKRSPLSNEQWHALIALHRTFLYDHHDYVKATRYNDAARNWRERPLDFSESSKYERTERIAQGSIASSSVEAFVDTCAGNFVSASYLHNRRIPFDSKHHTKIRRADDSSFSTLGRVELPWRFRNDKEVHKLIFDVVPDSHTGAYPLVLGGKFMHMTKTLSHFAHRIISKTRDLRFPRVMYQGASQLRMMGYCDGIKVATLPDTGSDADLVSPLMAEELRCAGAEVLMGPEHSIALELPGGIVTRTLGVVRNVDFRFGDGRLTDRYIRDFHILSGLPAGVLLSDDLLSEANAFQRYHEHMIEVDTGEADFDMDGLFLNIRYIYDNPGLLGKTKAFLGRLRKRGEFSCPRYIPDRKNDR</sequence>
<organism evidence="3">
    <name type="scientific">Dissoconium aciculare CBS 342.82</name>
    <dbReference type="NCBI Taxonomy" id="1314786"/>
    <lineage>
        <taxon>Eukaryota</taxon>
        <taxon>Fungi</taxon>
        <taxon>Dikarya</taxon>
        <taxon>Ascomycota</taxon>
        <taxon>Pezizomycotina</taxon>
        <taxon>Dothideomycetes</taxon>
        <taxon>Dothideomycetidae</taxon>
        <taxon>Mycosphaerellales</taxon>
        <taxon>Dissoconiaceae</taxon>
        <taxon>Dissoconium</taxon>
    </lineage>
</organism>
<dbReference type="AlphaFoldDB" id="A0A6J3LXC9"/>
<protein>
    <submittedName>
        <fullName evidence="3">Uncharacterized protein</fullName>
    </submittedName>
</protein>
<evidence type="ECO:0000313" key="2">
    <source>
        <dbReference type="Proteomes" id="UP000504637"/>
    </source>
</evidence>
<reference evidence="3" key="1">
    <citation type="submission" date="2020-01" db="EMBL/GenBank/DDBJ databases">
        <authorList>
            <consortium name="DOE Joint Genome Institute"/>
            <person name="Haridas S."/>
            <person name="Albert R."/>
            <person name="Binder M."/>
            <person name="Bloem J."/>
            <person name="Labutti K."/>
            <person name="Salamov A."/>
            <person name="Andreopoulos B."/>
            <person name="Baker S.E."/>
            <person name="Barry K."/>
            <person name="Bills G."/>
            <person name="Bluhm B.H."/>
            <person name="Cannon C."/>
            <person name="Castanera R."/>
            <person name="Culley D.E."/>
            <person name="Daum C."/>
            <person name="Ezra D."/>
            <person name="Gonzalez J.B."/>
            <person name="Henrissat B."/>
            <person name="Kuo A."/>
            <person name="Liang C."/>
            <person name="Lipzen A."/>
            <person name="Lutzoni F."/>
            <person name="Magnuson J."/>
            <person name="Mondo S."/>
            <person name="Nolan M."/>
            <person name="Ohm R."/>
            <person name="Pangilinan J."/>
            <person name="Park H.-J."/>
            <person name="Ramirez L."/>
            <person name="Alfaro M."/>
            <person name="Sun H."/>
            <person name="Tritt A."/>
            <person name="Yoshinaga Y."/>
            <person name="Zwiers L.-H."/>
            <person name="Turgeon B.G."/>
            <person name="Goodwin S.B."/>
            <person name="Spatafora J.W."/>
            <person name="Crous P.W."/>
            <person name="Grigoriev I.V."/>
        </authorList>
    </citation>
    <scope>NUCLEOTIDE SEQUENCE</scope>
    <source>
        <strain evidence="3">CBS 342.82</strain>
    </source>
</reference>
<accession>A0A6J3LXC9</accession>
<feature type="compositionally biased region" description="Polar residues" evidence="1">
    <location>
        <begin position="31"/>
        <end position="44"/>
    </location>
</feature>
<dbReference type="Proteomes" id="UP000504637">
    <property type="component" value="Unplaced"/>
</dbReference>
<feature type="region of interest" description="Disordered" evidence="1">
    <location>
        <begin position="1"/>
        <end position="44"/>
    </location>
</feature>
<reference evidence="3" key="3">
    <citation type="submission" date="2025-08" db="UniProtKB">
        <authorList>
            <consortium name="RefSeq"/>
        </authorList>
    </citation>
    <scope>IDENTIFICATION</scope>
    <source>
        <strain evidence="3">CBS 342.82</strain>
    </source>
</reference>
<dbReference type="InterPro" id="IPR021109">
    <property type="entry name" value="Peptidase_aspartic_dom_sf"/>
</dbReference>
<name>A0A6J3LXC9_9PEZI</name>
<evidence type="ECO:0000313" key="3">
    <source>
        <dbReference type="RefSeq" id="XP_033456990.1"/>
    </source>
</evidence>
<reference evidence="3" key="2">
    <citation type="submission" date="2020-04" db="EMBL/GenBank/DDBJ databases">
        <authorList>
            <consortium name="NCBI Genome Project"/>
        </authorList>
    </citation>
    <scope>NUCLEOTIDE SEQUENCE</scope>
    <source>
        <strain evidence="3">CBS 342.82</strain>
    </source>
</reference>
<dbReference type="GeneID" id="54366572"/>
<dbReference type="Gene3D" id="2.40.70.10">
    <property type="entry name" value="Acid Proteases"/>
    <property type="match status" value="1"/>
</dbReference>
<dbReference type="RefSeq" id="XP_033456990.1">
    <property type="nucleotide sequence ID" value="XM_033608772.1"/>
</dbReference>
<keyword evidence="2" id="KW-1185">Reference proteome</keyword>
<dbReference type="OrthoDB" id="3352408at2759"/>
<gene>
    <name evidence="3" type="ORF">K489DRAFT_62467</name>
</gene>
<dbReference type="CDD" id="cd00303">
    <property type="entry name" value="retropepsin_like"/>
    <property type="match status" value="1"/>
</dbReference>